<name>A0ABT3IJN7_9BACT</name>
<feature type="domain" description="Peptidase S74" evidence="3">
    <location>
        <begin position="383"/>
        <end position="554"/>
    </location>
</feature>
<keyword evidence="1" id="KW-0175">Coiled coil</keyword>
<gene>
    <name evidence="4" type="ORF">OL497_09640</name>
</gene>
<dbReference type="InterPro" id="IPR001412">
    <property type="entry name" value="aa-tRNA-synth_I_CS"/>
</dbReference>
<feature type="coiled-coil region" evidence="1">
    <location>
        <begin position="540"/>
        <end position="567"/>
    </location>
</feature>
<sequence>MNHFIISPQQRTSKLAVLILVFICGLSNAGFAQNPLYIDPNGNVGIGTNKPLYRLHTMGNTQIDGNLNVNGLLFLNKTAPAVANSQGTYFLWNRSCVTNGPCFGETNIINHAGGGEGGFRFENTKNGTDITSLMTLSGSGMLGIGTQPAHRLTLGGNGSVFGVDNSAFFVVKNPSGNYEPYLWPRWSDNATYLNYGPGGFYIRNNASAPALFMTNDIRLGIGNTGPYGTLDVSGDIYTSIHGNPGYEHDGSNRGSRRIGMSLNADFTGMELVTEAWDCGNGGLIKFLTWGCNASVTREVMRINENARVGINSTNPTAPLTVGNTVSNGYAIQDQVTQVAYQWNAHGDNNPIFNLTNRSGNWCGFDLSIYAAGGIMGRALYAFSDARIKKNIQVSNPATALTLLNKLRVTDYQYKDQVANGTRVSKGFIAQEVEQVFPEAVSQREDFLPDIFTKPVNATVSGSTLKVTLKAPHHLVSGDQVRLMLQEAGAKDVKIAVVDSTSFTVDDWSGSVKDLFVYGKQVTDFRTIDYQQIFALGISGIQALSKEVTALQNENVKLNQENAANRKQLLDMQVRLLALEKQQELRKSGKLASAQ</sequence>
<dbReference type="PANTHER" id="PTHR13029:SF18">
    <property type="entry name" value="MYELIN REGULATORY FACTOR HOMOLOG 1"/>
    <property type="match status" value="1"/>
</dbReference>
<evidence type="ECO:0000256" key="1">
    <source>
        <dbReference type="SAM" id="Coils"/>
    </source>
</evidence>
<dbReference type="PROSITE" id="PS00178">
    <property type="entry name" value="AA_TRNA_LIGASE_I"/>
    <property type="match status" value="1"/>
</dbReference>
<organism evidence="4 5">
    <name type="scientific">Chitinophaga nivalis</name>
    <dbReference type="NCBI Taxonomy" id="2991709"/>
    <lineage>
        <taxon>Bacteria</taxon>
        <taxon>Pseudomonadati</taxon>
        <taxon>Bacteroidota</taxon>
        <taxon>Chitinophagia</taxon>
        <taxon>Chitinophagales</taxon>
        <taxon>Chitinophagaceae</taxon>
        <taxon>Chitinophaga</taxon>
    </lineage>
</organism>
<dbReference type="RefSeq" id="WP_264729673.1">
    <property type="nucleotide sequence ID" value="NZ_JAPDNR010000001.1"/>
</dbReference>
<evidence type="ECO:0000313" key="5">
    <source>
        <dbReference type="Proteomes" id="UP001207742"/>
    </source>
</evidence>
<evidence type="ECO:0000256" key="2">
    <source>
        <dbReference type="SAM" id="SignalP"/>
    </source>
</evidence>
<feature type="signal peptide" evidence="2">
    <location>
        <begin position="1"/>
        <end position="32"/>
    </location>
</feature>
<evidence type="ECO:0000259" key="3">
    <source>
        <dbReference type="PROSITE" id="PS51688"/>
    </source>
</evidence>
<comment type="caution">
    <text evidence="4">The sequence shown here is derived from an EMBL/GenBank/DDBJ whole genome shotgun (WGS) entry which is preliminary data.</text>
</comment>
<accession>A0ABT3IJN7</accession>
<keyword evidence="2" id="KW-0732">Signal</keyword>
<dbReference type="InterPro" id="IPR030392">
    <property type="entry name" value="S74_ICA"/>
</dbReference>
<dbReference type="PANTHER" id="PTHR13029">
    <property type="match status" value="1"/>
</dbReference>
<feature type="chain" id="PRO_5047490753" evidence="2">
    <location>
        <begin position="33"/>
        <end position="594"/>
    </location>
</feature>
<dbReference type="EMBL" id="JAPDNS010000001">
    <property type="protein sequence ID" value="MCW3484154.1"/>
    <property type="molecule type" value="Genomic_DNA"/>
</dbReference>
<dbReference type="PROSITE" id="PS51688">
    <property type="entry name" value="ICA"/>
    <property type="match status" value="1"/>
</dbReference>
<dbReference type="Pfam" id="PF13884">
    <property type="entry name" value="Peptidase_S74"/>
    <property type="match status" value="1"/>
</dbReference>
<dbReference type="Proteomes" id="UP001207742">
    <property type="component" value="Unassembled WGS sequence"/>
</dbReference>
<evidence type="ECO:0000313" key="4">
    <source>
        <dbReference type="EMBL" id="MCW3484154.1"/>
    </source>
</evidence>
<reference evidence="4 5" key="1">
    <citation type="submission" date="2022-10" db="EMBL/GenBank/DDBJ databases">
        <title>Chitinophaga nivalis PC15 sp. nov., isolated from Pyeongchang county, South Korea.</title>
        <authorList>
            <person name="Trinh H.N."/>
        </authorList>
    </citation>
    <scope>NUCLEOTIDE SEQUENCE [LARGE SCALE GENOMIC DNA]</scope>
    <source>
        <strain evidence="4 5">PC14</strain>
    </source>
</reference>
<protein>
    <submittedName>
        <fullName evidence="4">Tail fiber domain-containing protein</fullName>
    </submittedName>
</protein>
<proteinExistence type="predicted"/>
<dbReference type="InterPro" id="IPR051577">
    <property type="entry name" value="MRF-like"/>
</dbReference>
<keyword evidence="5" id="KW-1185">Reference proteome</keyword>